<dbReference type="PANTHER" id="PTHR11432">
    <property type="entry name" value="NADH DEHYDROGENASE SUBUNIT 1"/>
    <property type="match status" value="1"/>
</dbReference>
<name>W5U036_9NEOP</name>
<evidence type="ECO:0000256" key="10">
    <source>
        <dbReference type="ARBA" id="ARBA00023128"/>
    </source>
</evidence>
<evidence type="ECO:0000256" key="7">
    <source>
        <dbReference type="ARBA" id="ARBA00022792"/>
    </source>
</evidence>
<dbReference type="HAMAP" id="MF_01350">
    <property type="entry name" value="NDH1_NuoH"/>
    <property type="match status" value="1"/>
</dbReference>
<evidence type="ECO:0000256" key="11">
    <source>
        <dbReference type="ARBA" id="ARBA00023136"/>
    </source>
</evidence>
<dbReference type="PROSITE" id="PS00668">
    <property type="entry name" value="COMPLEX1_ND1_2"/>
    <property type="match status" value="1"/>
</dbReference>
<feature type="transmembrane region" description="Helical" evidence="14">
    <location>
        <begin position="79"/>
        <end position="100"/>
    </location>
</feature>
<comment type="function">
    <text evidence="1">Core subunit of the mitochondrial membrane respiratory chain NADH dehydrogenase (Complex I) that is believed to belong to the minimal assembly required for catalysis. Complex I functions in the transfer of electrons from NADH to the respiratory chain. The immediate electron acceptor for the enzyme is believed to be ubiquinone.</text>
</comment>
<dbReference type="GeneID" id="18267598"/>
<keyword evidence="8 14" id="KW-1133">Transmembrane helix</keyword>
<evidence type="ECO:0000256" key="12">
    <source>
        <dbReference type="RuleBase" id="RU000471"/>
    </source>
</evidence>
<dbReference type="GO" id="GO:0005743">
    <property type="term" value="C:mitochondrial inner membrane"/>
    <property type="evidence" value="ECO:0007669"/>
    <property type="project" value="UniProtKB-SubCell"/>
</dbReference>
<dbReference type="EMBL" id="KF859965">
    <property type="protein sequence ID" value="AHH30687.1"/>
    <property type="molecule type" value="Genomic_DNA"/>
</dbReference>
<accession>W5U036</accession>
<comment type="subcellular location">
    <subcellularLocation>
        <location evidence="2 12">Mitochondrion inner membrane</location>
        <topology evidence="2 12">Multi-pass membrane protein</topology>
    </subcellularLocation>
</comment>
<keyword evidence="12" id="KW-0520">NAD</keyword>
<keyword evidence="9 13" id="KW-0830">Ubiquinone</keyword>
<feature type="transmembrane region" description="Helical" evidence="14">
    <location>
        <begin position="257"/>
        <end position="273"/>
    </location>
</feature>
<feature type="transmembrane region" description="Helical" evidence="14">
    <location>
        <begin position="147"/>
        <end position="165"/>
    </location>
</feature>
<dbReference type="GO" id="GO:0003954">
    <property type="term" value="F:NADH dehydrogenase activity"/>
    <property type="evidence" value="ECO:0007669"/>
    <property type="project" value="TreeGrafter"/>
</dbReference>
<dbReference type="InterPro" id="IPR001694">
    <property type="entry name" value="NADH_UbQ_OxRdtase_su1/FPO"/>
</dbReference>
<feature type="transmembrane region" description="Helical" evidence="14">
    <location>
        <begin position="177"/>
        <end position="198"/>
    </location>
</feature>
<keyword evidence="11 14" id="KW-0472">Membrane</keyword>
<evidence type="ECO:0000256" key="6">
    <source>
        <dbReference type="ARBA" id="ARBA00022692"/>
    </source>
</evidence>
<keyword evidence="5" id="KW-0813">Transport</keyword>
<sequence length="313" mass="36285">MMMIDIMLMMLGLLILILGVLIGVAFLTLLERKVLGYIQIRKGPNKLGLMGILQPFSDAIKLFTKEQIYPLYSNYISYYFSPVLSFILSLMIWMMIPYYFNMISFNLGILFFLCCTSMGVYMVMVAGWSSNSNYSLLGALRAVAQTISYEVSLALIMMSSIIMIMDFNIMMFSNYQNLIWFIIMMFPLSICLFSSMLAETNRTPFDFAEGESELVSGFNIEYSSGGFALIFLAEYASILFMSMLFTLIYLGGYDLSYFFYLKISLISFLFIWVRGTLPRYRYDKLMYLAWKIYLPISLNFLLFYISFLTLLYN</sequence>
<dbReference type="CTD" id="4535"/>
<dbReference type="RefSeq" id="YP_009002437.1">
    <property type="nucleotide sequence ID" value="NC_023471.1"/>
</dbReference>
<evidence type="ECO:0000256" key="8">
    <source>
        <dbReference type="ARBA" id="ARBA00022989"/>
    </source>
</evidence>
<organism evidence="15">
    <name type="scientific">Paracymoriza distinctalis</name>
    <dbReference type="NCBI Taxonomy" id="1453440"/>
    <lineage>
        <taxon>Eukaryota</taxon>
        <taxon>Metazoa</taxon>
        <taxon>Ecdysozoa</taxon>
        <taxon>Arthropoda</taxon>
        <taxon>Hexapoda</taxon>
        <taxon>Insecta</taxon>
        <taxon>Pterygota</taxon>
        <taxon>Neoptera</taxon>
        <taxon>Endopterygota</taxon>
        <taxon>Lepidoptera</taxon>
        <taxon>Glossata</taxon>
        <taxon>Ditrysia</taxon>
        <taxon>Pyraloidea</taxon>
        <taxon>Crambidae</taxon>
        <taxon>Nymphulinae</taxon>
        <taxon>Paracymoriza</taxon>
    </lineage>
</organism>
<evidence type="ECO:0000256" key="2">
    <source>
        <dbReference type="ARBA" id="ARBA00004448"/>
    </source>
</evidence>
<dbReference type="AlphaFoldDB" id="W5U036"/>
<dbReference type="GO" id="GO:0008137">
    <property type="term" value="F:NADH dehydrogenase (ubiquinone) activity"/>
    <property type="evidence" value="ECO:0007669"/>
    <property type="project" value="UniProtKB-EC"/>
</dbReference>
<dbReference type="InterPro" id="IPR018086">
    <property type="entry name" value="NADH_UbQ_OxRdtase_su1_CS"/>
</dbReference>
<feature type="transmembrane region" description="Helical" evidence="14">
    <location>
        <begin position="107"/>
        <end position="127"/>
    </location>
</feature>
<proteinExistence type="inferred from homology"/>
<comment type="similarity">
    <text evidence="3 12">Belongs to the complex I subunit 1 family.</text>
</comment>
<keyword evidence="10 13" id="KW-0496">Mitochondrion</keyword>
<evidence type="ECO:0000256" key="4">
    <source>
        <dbReference type="ARBA" id="ARBA00021009"/>
    </source>
</evidence>
<keyword evidence="6 12" id="KW-0812">Transmembrane</keyword>
<comment type="catalytic activity">
    <reaction evidence="13">
        <text>a ubiquinone + NADH + 5 H(+)(in) = a ubiquinol + NAD(+) + 4 H(+)(out)</text>
        <dbReference type="Rhea" id="RHEA:29091"/>
        <dbReference type="Rhea" id="RHEA-COMP:9565"/>
        <dbReference type="Rhea" id="RHEA-COMP:9566"/>
        <dbReference type="ChEBI" id="CHEBI:15378"/>
        <dbReference type="ChEBI" id="CHEBI:16389"/>
        <dbReference type="ChEBI" id="CHEBI:17976"/>
        <dbReference type="ChEBI" id="CHEBI:57540"/>
        <dbReference type="ChEBI" id="CHEBI:57945"/>
        <dbReference type="EC" id="7.1.1.2"/>
    </reaction>
</comment>
<gene>
    <name evidence="15" type="primary">ND1</name>
</gene>
<protein>
    <recommendedName>
        <fullName evidence="4 13">NADH-ubiquinone oxidoreductase chain 1</fullName>
        <ecNumber evidence="13">7.1.1.2</ecNumber>
    </recommendedName>
</protein>
<evidence type="ECO:0000313" key="15">
    <source>
        <dbReference type="EMBL" id="AHH30687.1"/>
    </source>
</evidence>
<dbReference type="GO" id="GO:0009060">
    <property type="term" value="P:aerobic respiration"/>
    <property type="evidence" value="ECO:0007669"/>
    <property type="project" value="TreeGrafter"/>
</dbReference>
<evidence type="ECO:0000256" key="9">
    <source>
        <dbReference type="ARBA" id="ARBA00023075"/>
    </source>
</evidence>
<evidence type="ECO:0000256" key="3">
    <source>
        <dbReference type="ARBA" id="ARBA00010535"/>
    </source>
</evidence>
<reference evidence="15" key="1">
    <citation type="journal article" date="2014" name="Mitochondrial DNA">
        <title>The complete mitochondrial genome of Paracymoriza distinctalis (Lepidoptera: Crambidae).</title>
        <authorList>
            <person name="Ye F."/>
            <person name="You P."/>
        </authorList>
    </citation>
    <scope>NUCLEOTIDE SEQUENCE</scope>
</reference>
<geneLocation type="mitochondrion" evidence="15"/>
<evidence type="ECO:0000256" key="13">
    <source>
        <dbReference type="RuleBase" id="RU000473"/>
    </source>
</evidence>
<keyword evidence="7" id="KW-0999">Mitochondrion inner membrane</keyword>
<dbReference type="PROSITE" id="PS00667">
    <property type="entry name" value="COMPLEX1_ND1_1"/>
    <property type="match status" value="1"/>
</dbReference>
<dbReference type="Pfam" id="PF00146">
    <property type="entry name" value="NADHdh"/>
    <property type="match status" value="1"/>
</dbReference>
<evidence type="ECO:0000256" key="14">
    <source>
        <dbReference type="SAM" id="Phobius"/>
    </source>
</evidence>
<dbReference type="EC" id="7.1.1.2" evidence="13"/>
<evidence type="ECO:0000256" key="1">
    <source>
        <dbReference type="ARBA" id="ARBA00003257"/>
    </source>
</evidence>
<evidence type="ECO:0000256" key="5">
    <source>
        <dbReference type="ARBA" id="ARBA00022448"/>
    </source>
</evidence>
<feature type="transmembrane region" description="Helical" evidence="14">
    <location>
        <begin position="293"/>
        <end position="312"/>
    </location>
</feature>
<dbReference type="PANTHER" id="PTHR11432:SF3">
    <property type="entry name" value="NADH-UBIQUINONE OXIDOREDUCTASE CHAIN 1"/>
    <property type="match status" value="1"/>
</dbReference>
<feature type="transmembrane region" description="Helical" evidence="14">
    <location>
        <begin position="227"/>
        <end position="250"/>
    </location>
</feature>